<dbReference type="InterPro" id="IPR005371">
    <property type="entry name" value="UPF0181"/>
</dbReference>
<comment type="caution">
    <text evidence="2">The sequence shown here is derived from an EMBL/GenBank/DDBJ whole genome shotgun (WGS) entry which is preliminary data.</text>
</comment>
<reference evidence="2 3" key="1">
    <citation type="submission" date="2016-10" db="EMBL/GenBank/DDBJ databases">
        <title>Rodentibacter gen. nov. and new species.</title>
        <authorList>
            <person name="Christensen H."/>
        </authorList>
    </citation>
    <scope>NUCLEOTIDE SEQUENCE [LARGE SCALE GENOMIC DNA]</scope>
    <source>
        <strain evidence="3">ppn416</strain>
    </source>
</reference>
<keyword evidence="3" id="KW-1185">Reference proteome</keyword>
<dbReference type="HAMAP" id="MF_00507">
    <property type="entry name" value="UPF0181"/>
    <property type="match status" value="1"/>
</dbReference>
<dbReference type="Proteomes" id="UP000188481">
    <property type="component" value="Unassembled WGS sequence"/>
</dbReference>
<dbReference type="EMBL" id="MLHN01000003">
    <property type="protein sequence ID" value="OOF51692.1"/>
    <property type="molecule type" value="Genomic_DNA"/>
</dbReference>
<evidence type="ECO:0000313" key="2">
    <source>
        <dbReference type="EMBL" id="OOF51692.1"/>
    </source>
</evidence>
<organism evidence="2 3">
    <name type="scientific">Rodentibacter genomosp. 1</name>
    <dbReference type="NCBI Taxonomy" id="1908264"/>
    <lineage>
        <taxon>Bacteria</taxon>
        <taxon>Pseudomonadati</taxon>
        <taxon>Pseudomonadota</taxon>
        <taxon>Gammaproteobacteria</taxon>
        <taxon>Pasteurellales</taxon>
        <taxon>Pasteurellaceae</taxon>
        <taxon>Rodentibacter</taxon>
    </lineage>
</organism>
<name>A0A1V3J9D5_9PAST</name>
<proteinExistence type="inferred from homology"/>
<accession>A0A1V3J9D5</accession>
<protein>
    <recommendedName>
        <fullName evidence="1">UPF0181 protein BKK54_01565</fullName>
    </recommendedName>
</protein>
<dbReference type="AlphaFoldDB" id="A0A1V3J9D5"/>
<dbReference type="Pfam" id="PF03701">
    <property type="entry name" value="UPF0181"/>
    <property type="match status" value="1"/>
</dbReference>
<evidence type="ECO:0000313" key="3">
    <source>
        <dbReference type="Proteomes" id="UP000188481"/>
    </source>
</evidence>
<dbReference type="STRING" id="1908264.BKK54_01565"/>
<comment type="similarity">
    <text evidence="1">Belongs to the UPF0181 family.</text>
</comment>
<dbReference type="NCBIfam" id="NF003476">
    <property type="entry name" value="PRK05114.1"/>
    <property type="match status" value="1"/>
</dbReference>
<gene>
    <name evidence="2" type="ORF">BKK54_01565</name>
</gene>
<evidence type="ECO:0000256" key="1">
    <source>
        <dbReference type="HAMAP-Rule" id="MF_00507"/>
    </source>
</evidence>
<sequence length="65" mass="7642">MAKFNEKLWLVIMFDIQLTHEEQQRAVEKIQELMSQGVNSGEAIQIVAKELRELHKKSTENKNFL</sequence>